<keyword evidence="2" id="KW-1185">Reference proteome</keyword>
<evidence type="ECO:0000313" key="2">
    <source>
        <dbReference type="Proteomes" id="UP000092651"/>
    </source>
</evidence>
<reference evidence="1 2" key="1">
    <citation type="submission" date="2016-07" db="EMBL/GenBank/DDBJ databases">
        <authorList>
            <person name="Jeong J.-J."/>
            <person name="Kim D.W."/>
            <person name="Sang M.K."/>
            <person name="Choi I.-G."/>
            <person name="Kim K.D."/>
        </authorList>
    </citation>
    <scope>NUCLEOTIDE SEQUENCE [LARGE SCALE GENOMIC DNA]</scope>
    <source>
        <strain evidence="1 2">UTM-3</strain>
    </source>
</reference>
<protein>
    <submittedName>
        <fullName evidence="1">Uncharacterized protein</fullName>
    </submittedName>
</protein>
<evidence type="ECO:0000313" key="1">
    <source>
        <dbReference type="EMBL" id="OCA75945.1"/>
    </source>
</evidence>
<gene>
    <name evidence="1" type="ORF">BBI01_04405</name>
</gene>
<name>A0A1B8ZWH8_9FLAO</name>
<comment type="caution">
    <text evidence="1">The sequence shown here is derived from an EMBL/GenBank/DDBJ whole genome shotgun (WGS) entry which is preliminary data.</text>
</comment>
<dbReference type="Proteomes" id="UP000092651">
    <property type="component" value="Unassembled WGS sequence"/>
</dbReference>
<dbReference type="EMBL" id="MAYH01000012">
    <property type="protein sequence ID" value="OCA75945.1"/>
    <property type="molecule type" value="Genomic_DNA"/>
</dbReference>
<organism evidence="1 2">
    <name type="scientific">Chryseobacterium artocarpi</name>
    <dbReference type="NCBI Taxonomy" id="1414727"/>
    <lineage>
        <taxon>Bacteria</taxon>
        <taxon>Pseudomonadati</taxon>
        <taxon>Bacteroidota</taxon>
        <taxon>Flavobacteriia</taxon>
        <taxon>Flavobacteriales</taxon>
        <taxon>Weeksellaceae</taxon>
        <taxon>Chryseobacterium group</taxon>
        <taxon>Chryseobacterium</taxon>
    </lineage>
</organism>
<proteinExistence type="predicted"/>
<sequence length="304" mass="34472">MYEIISPINNTIMKKSFILLSIFALVGCSENDLLEKEKPDQFLNVDFSNTINSIDPLLPYQSPYGNNILNGMNYPFASYTEYVFINETDFGLTIYPMIGLAYYDGKYDNKNFGWNLSTSLDPNVFANNQEYLKIITCKSMYFGPHTYESSVGNNQLPTLGPTILPSKQFFDAPILTSHENGMLYEGGKFYGMETGVHIPYDPNFPVTGTAGGWLKFRFLPDNVRDPRQVSPDWQPMPTNNISSNKDYWYNTKTYEICPGNNPVVGQGNIFSAVPSERKFSYKGKDYELKAYTTATQVIVSLKQI</sequence>
<dbReference type="AlphaFoldDB" id="A0A1B8ZWH8"/>
<accession>A0A1B8ZWH8</accession>